<feature type="binding site" evidence="2">
    <location>
        <position position="38"/>
    </location>
    <ligand>
        <name>substrate</name>
    </ligand>
</feature>
<dbReference type="SUPFAM" id="SSF64005">
    <property type="entry name" value="Undecaprenyl diphosphate synthase"/>
    <property type="match status" value="1"/>
</dbReference>
<evidence type="ECO:0000256" key="1">
    <source>
        <dbReference type="ARBA" id="ARBA00022679"/>
    </source>
</evidence>
<dbReference type="NCBIfam" id="TIGR00055">
    <property type="entry name" value="uppS"/>
    <property type="match status" value="1"/>
</dbReference>
<comment type="caution">
    <text evidence="3">The sequence shown here is derived from an EMBL/GenBank/DDBJ whole genome shotgun (WGS) entry which is preliminary data.</text>
</comment>
<dbReference type="CDD" id="cd00475">
    <property type="entry name" value="Cis_IPPS"/>
    <property type="match status" value="1"/>
</dbReference>
<dbReference type="HAMAP" id="MF_01139">
    <property type="entry name" value="ISPT"/>
    <property type="match status" value="1"/>
</dbReference>
<comment type="similarity">
    <text evidence="2">Belongs to the UPP synthase family.</text>
</comment>
<feature type="binding site" evidence="2">
    <location>
        <begin position="70"/>
        <end position="72"/>
    </location>
    <ligand>
        <name>substrate</name>
    </ligand>
</feature>
<reference evidence="3" key="1">
    <citation type="submission" date="2022-12" db="EMBL/GenBank/DDBJ databases">
        <title>Clostridium sp. nov., isolated from industrial wastewater.</title>
        <authorList>
            <person name="Jiayan W."/>
        </authorList>
    </citation>
    <scope>NUCLEOTIDE SEQUENCE</scope>
    <source>
        <strain evidence="3">ZC22-4</strain>
    </source>
</reference>
<comment type="caution">
    <text evidence="2">Lacks conserved residue(s) required for the propagation of feature annotation.</text>
</comment>
<feature type="binding site" evidence="2">
    <location>
        <begin position="198"/>
        <end position="200"/>
    </location>
    <ligand>
        <name>substrate</name>
    </ligand>
</feature>
<feature type="binding site" evidence="2">
    <location>
        <position position="42"/>
    </location>
    <ligand>
        <name>substrate</name>
    </ligand>
</feature>
<evidence type="ECO:0000313" key="3">
    <source>
        <dbReference type="EMBL" id="MCY6958325.1"/>
    </source>
</evidence>
<dbReference type="EMBL" id="JAPQFJ010000005">
    <property type="protein sequence ID" value="MCY6958325.1"/>
    <property type="molecule type" value="Genomic_DNA"/>
</dbReference>
<feature type="binding site" evidence="2">
    <location>
        <position position="192"/>
    </location>
    <ligand>
        <name>substrate</name>
    </ligand>
</feature>
<feature type="binding site" evidence="2">
    <location>
        <position position="74"/>
    </location>
    <ligand>
        <name>substrate</name>
    </ligand>
</feature>
<dbReference type="PROSITE" id="PS01066">
    <property type="entry name" value="UPP_SYNTHASE"/>
    <property type="match status" value="1"/>
</dbReference>
<feature type="binding site" evidence="2">
    <location>
        <position position="30"/>
    </location>
    <ligand>
        <name>substrate</name>
    </ligand>
</feature>
<keyword evidence="4" id="KW-1185">Reference proteome</keyword>
<keyword evidence="2" id="KW-0479">Metal-binding</keyword>
<feature type="binding site" evidence="2">
    <location>
        <position position="76"/>
    </location>
    <ligand>
        <name>substrate</name>
    </ligand>
</feature>
<dbReference type="GO" id="GO:0016740">
    <property type="term" value="F:transferase activity"/>
    <property type="evidence" value="ECO:0007669"/>
    <property type="project" value="UniProtKB-KW"/>
</dbReference>
<gene>
    <name evidence="3" type="primary">uppS</name>
    <name evidence="3" type="ORF">OW729_06885</name>
</gene>
<organism evidence="3 4">
    <name type="scientific">Clostridium brassicae</name>
    <dbReference type="NCBI Taxonomy" id="2999072"/>
    <lineage>
        <taxon>Bacteria</taxon>
        <taxon>Bacillati</taxon>
        <taxon>Bacillota</taxon>
        <taxon>Clostridia</taxon>
        <taxon>Eubacteriales</taxon>
        <taxon>Clostridiaceae</taxon>
        <taxon>Clostridium</taxon>
    </lineage>
</organism>
<dbReference type="InterPro" id="IPR001441">
    <property type="entry name" value="UPP_synth-like"/>
</dbReference>
<dbReference type="Pfam" id="PF01255">
    <property type="entry name" value="Prenyltransf"/>
    <property type="match status" value="1"/>
</dbReference>
<dbReference type="InterPro" id="IPR018520">
    <property type="entry name" value="UPP_synth-like_CS"/>
</dbReference>
<comment type="subunit">
    <text evidence="2">Homodimer.</text>
</comment>
<dbReference type="PANTHER" id="PTHR10291:SF0">
    <property type="entry name" value="DEHYDRODOLICHYL DIPHOSPHATE SYNTHASE 2"/>
    <property type="match status" value="1"/>
</dbReference>
<dbReference type="InterPro" id="IPR036424">
    <property type="entry name" value="UPP_synth-like_sf"/>
</dbReference>
<comment type="cofactor">
    <cofactor evidence="2">
        <name>Mg(2+)</name>
        <dbReference type="ChEBI" id="CHEBI:18420"/>
    </cofactor>
    <text evidence="2">Binds 2 magnesium ions per subunit.</text>
</comment>
<protein>
    <recommendedName>
        <fullName evidence="2">Isoprenyl transferase</fullName>
        <ecNumber evidence="2">2.5.1.-</ecNumber>
    </recommendedName>
</protein>
<feature type="active site" evidence="2">
    <location>
        <position position="25"/>
    </location>
</feature>
<feature type="binding site" evidence="2">
    <location>
        <position position="25"/>
    </location>
    <ligand>
        <name>Mg(2+)</name>
        <dbReference type="ChEBI" id="CHEBI:18420"/>
    </ligand>
</feature>
<dbReference type="EC" id="2.5.1.-" evidence="2"/>
<dbReference type="RefSeq" id="WP_268060739.1">
    <property type="nucleotide sequence ID" value="NZ_JAPQFJ010000005.1"/>
</dbReference>
<feature type="active site" description="Proton acceptor" evidence="2">
    <location>
        <position position="73"/>
    </location>
</feature>
<feature type="binding site" evidence="2">
    <location>
        <begin position="26"/>
        <end position="29"/>
    </location>
    <ligand>
        <name>substrate</name>
    </ligand>
</feature>
<sequence length="242" mass="27804">MNSPIKDLLDNNQIKIPKHIAIICDGNGRWAKKKGFPRAFGHKAGTKPIEDITKNCYELGVKTLTFYVFSTENWSRSDKEVTFLMKLFIEFFIKLRNEAGENIKVKHIGITENLSLELIDEIKKTENLTENNSGMVLNIALNYGSRSEIINATKNIMNSIGIGNLNIDEINEELISNYMFTAGVPDVDLIIRTSGEMRISNFLLWQSAKASLWFTEDYWPDFKYDHLKEAIKYYNEADSKFL</sequence>
<accession>A0ABT4D7T7</accession>
<proteinExistence type="inferred from homology"/>
<evidence type="ECO:0000256" key="2">
    <source>
        <dbReference type="HAMAP-Rule" id="MF_01139"/>
    </source>
</evidence>
<keyword evidence="2" id="KW-0460">Magnesium</keyword>
<comment type="function">
    <text evidence="2">Catalyzes the condensation of isopentenyl diphosphate (IPP) with allylic pyrophosphates generating different type of terpenoids.</text>
</comment>
<dbReference type="Gene3D" id="3.40.1180.10">
    <property type="entry name" value="Decaprenyl diphosphate synthase-like"/>
    <property type="match status" value="1"/>
</dbReference>
<keyword evidence="1 2" id="KW-0808">Transferase</keyword>
<dbReference type="Proteomes" id="UP001144612">
    <property type="component" value="Unassembled WGS sequence"/>
</dbReference>
<name>A0ABT4D7T7_9CLOT</name>
<evidence type="ECO:0000313" key="4">
    <source>
        <dbReference type="Proteomes" id="UP001144612"/>
    </source>
</evidence>
<dbReference type="PANTHER" id="PTHR10291">
    <property type="entry name" value="DEHYDRODOLICHYL DIPHOSPHATE SYNTHASE FAMILY MEMBER"/>
    <property type="match status" value="1"/>
</dbReference>